<feature type="compositionally biased region" description="Pro residues" evidence="8">
    <location>
        <begin position="1"/>
        <end position="33"/>
    </location>
</feature>
<comment type="caution">
    <text evidence="10">The sequence shown here is derived from an EMBL/GenBank/DDBJ whole genome shotgun (WGS) entry which is preliminary data.</text>
</comment>
<organism evidence="10 11">
    <name type="scientific">Candidatus Avipropionibacterium avicola</name>
    <dbReference type="NCBI Taxonomy" id="2840701"/>
    <lineage>
        <taxon>Bacteria</taxon>
        <taxon>Bacillati</taxon>
        <taxon>Actinomycetota</taxon>
        <taxon>Actinomycetes</taxon>
        <taxon>Propionibacteriales</taxon>
        <taxon>Propionibacteriaceae</taxon>
        <taxon>Propionibacteriaceae incertae sedis</taxon>
        <taxon>Candidatus Avipropionibacterium</taxon>
    </lineage>
</organism>
<dbReference type="InterPro" id="IPR017871">
    <property type="entry name" value="ABC_transporter-like_CS"/>
</dbReference>
<evidence type="ECO:0000259" key="9">
    <source>
        <dbReference type="PROSITE" id="PS50893"/>
    </source>
</evidence>
<dbReference type="GO" id="GO:0005886">
    <property type="term" value="C:plasma membrane"/>
    <property type="evidence" value="ECO:0007669"/>
    <property type="project" value="UniProtKB-SubCell"/>
</dbReference>
<evidence type="ECO:0000313" key="11">
    <source>
        <dbReference type="Proteomes" id="UP000886842"/>
    </source>
</evidence>
<dbReference type="PROSITE" id="PS00211">
    <property type="entry name" value="ABC_TRANSPORTER_1"/>
    <property type="match status" value="1"/>
</dbReference>
<evidence type="ECO:0000256" key="1">
    <source>
        <dbReference type="ARBA" id="ARBA00004202"/>
    </source>
</evidence>
<dbReference type="InterPro" id="IPR003593">
    <property type="entry name" value="AAA+_ATPase"/>
</dbReference>
<accession>A0A9D1KMR6</accession>
<dbReference type="PROSITE" id="PS50893">
    <property type="entry name" value="ABC_TRANSPORTER_2"/>
    <property type="match status" value="1"/>
</dbReference>
<feature type="compositionally biased region" description="Pro residues" evidence="8">
    <location>
        <begin position="312"/>
        <end position="326"/>
    </location>
</feature>
<feature type="region of interest" description="Disordered" evidence="8">
    <location>
        <begin position="297"/>
        <end position="332"/>
    </location>
</feature>
<evidence type="ECO:0000256" key="6">
    <source>
        <dbReference type="ARBA" id="ARBA00022840"/>
    </source>
</evidence>
<feature type="domain" description="ABC transporter" evidence="9">
    <location>
        <begin position="38"/>
        <end position="285"/>
    </location>
</feature>
<keyword evidence="5" id="KW-0547">Nucleotide-binding</keyword>
<comment type="subcellular location">
    <subcellularLocation>
        <location evidence="1">Cell membrane</location>
        <topology evidence="1">Peripheral membrane protein</topology>
    </subcellularLocation>
</comment>
<dbReference type="Pfam" id="PF00005">
    <property type="entry name" value="ABC_tran"/>
    <property type="match status" value="1"/>
</dbReference>
<evidence type="ECO:0000313" key="10">
    <source>
        <dbReference type="EMBL" id="HIT74538.1"/>
    </source>
</evidence>
<protein>
    <submittedName>
        <fullName evidence="10">ABC transporter ATP-binding protein</fullName>
    </submittedName>
</protein>
<sequence length="332" mass="34931">MTTPPEPVEGPDPTPPEPVEEPTPPTTPEPVEGPEPVLEVAGLSVAFGRRPPSVSGISFAIAPGERVGLIGESGSGKSVTALAVMGLLPEYARTSGVVWLAGEQILDRPDAVLARLRGNQVSMVFQEPMTALDPTMKVGRQVAEVIGLHRRRAGSGHVRARVLETLGDVGLADPARIAGSYPHQLSGGQRQRVVIAMALVNTPDLVICDEPTTALDVTVQAKVLGLLDRELAAAGAGCLFISHDLAVVSQLCSRVLVMLDGRIVEDAPLDTILTAPEHPYTKGLVATARIDRVTPGERLPTVADFWDETSPEPTPPEPTSPEPTSPEPVEGS</sequence>
<keyword evidence="7" id="KW-0472">Membrane</keyword>
<evidence type="ECO:0000256" key="8">
    <source>
        <dbReference type="SAM" id="MobiDB-lite"/>
    </source>
</evidence>
<dbReference type="InterPro" id="IPR027417">
    <property type="entry name" value="P-loop_NTPase"/>
</dbReference>
<comment type="similarity">
    <text evidence="2">Belongs to the ABC transporter superfamily.</text>
</comment>
<dbReference type="Proteomes" id="UP000886842">
    <property type="component" value="Unassembled WGS sequence"/>
</dbReference>
<reference evidence="10" key="2">
    <citation type="journal article" date="2021" name="PeerJ">
        <title>Extensive microbial diversity within the chicken gut microbiome revealed by metagenomics and culture.</title>
        <authorList>
            <person name="Gilroy R."/>
            <person name="Ravi A."/>
            <person name="Getino M."/>
            <person name="Pursley I."/>
            <person name="Horton D.L."/>
            <person name="Alikhan N.F."/>
            <person name="Baker D."/>
            <person name="Gharbi K."/>
            <person name="Hall N."/>
            <person name="Watson M."/>
            <person name="Adriaenssens E.M."/>
            <person name="Foster-Nyarko E."/>
            <person name="Jarju S."/>
            <person name="Secka A."/>
            <person name="Antonio M."/>
            <person name="Oren A."/>
            <person name="Chaudhuri R.R."/>
            <person name="La Ragione R."/>
            <person name="Hildebrand F."/>
            <person name="Pallen M.J."/>
        </authorList>
    </citation>
    <scope>NUCLEOTIDE SEQUENCE</scope>
    <source>
        <strain evidence="10">ChiGjej1B1-24693</strain>
    </source>
</reference>
<dbReference type="SUPFAM" id="SSF52540">
    <property type="entry name" value="P-loop containing nucleoside triphosphate hydrolases"/>
    <property type="match status" value="1"/>
</dbReference>
<keyword evidence="6 10" id="KW-0067">ATP-binding</keyword>
<evidence type="ECO:0000256" key="4">
    <source>
        <dbReference type="ARBA" id="ARBA00022475"/>
    </source>
</evidence>
<dbReference type="GO" id="GO:0005524">
    <property type="term" value="F:ATP binding"/>
    <property type="evidence" value="ECO:0007669"/>
    <property type="project" value="UniProtKB-KW"/>
</dbReference>
<keyword evidence="3" id="KW-0813">Transport</keyword>
<dbReference type="GO" id="GO:0016887">
    <property type="term" value="F:ATP hydrolysis activity"/>
    <property type="evidence" value="ECO:0007669"/>
    <property type="project" value="InterPro"/>
</dbReference>
<gene>
    <name evidence="10" type="ORF">IAA98_03045</name>
</gene>
<dbReference type="InterPro" id="IPR003439">
    <property type="entry name" value="ABC_transporter-like_ATP-bd"/>
</dbReference>
<dbReference type="SMART" id="SM00382">
    <property type="entry name" value="AAA"/>
    <property type="match status" value="1"/>
</dbReference>
<evidence type="ECO:0000256" key="2">
    <source>
        <dbReference type="ARBA" id="ARBA00005417"/>
    </source>
</evidence>
<dbReference type="EMBL" id="DVLP01000085">
    <property type="protein sequence ID" value="HIT74538.1"/>
    <property type="molecule type" value="Genomic_DNA"/>
</dbReference>
<evidence type="ECO:0000256" key="7">
    <source>
        <dbReference type="ARBA" id="ARBA00023136"/>
    </source>
</evidence>
<name>A0A9D1KMR6_9ACTN</name>
<proteinExistence type="inferred from homology"/>
<keyword evidence="4" id="KW-1003">Cell membrane</keyword>
<evidence type="ECO:0000256" key="3">
    <source>
        <dbReference type="ARBA" id="ARBA00022448"/>
    </source>
</evidence>
<dbReference type="PANTHER" id="PTHR43297:SF2">
    <property type="entry name" value="DIPEPTIDE TRANSPORT ATP-BINDING PROTEIN DPPD"/>
    <property type="match status" value="1"/>
</dbReference>
<feature type="region of interest" description="Disordered" evidence="8">
    <location>
        <begin position="1"/>
        <end position="35"/>
    </location>
</feature>
<dbReference type="AlphaFoldDB" id="A0A9D1KMR6"/>
<dbReference type="PANTHER" id="PTHR43297">
    <property type="entry name" value="OLIGOPEPTIDE TRANSPORT ATP-BINDING PROTEIN APPD"/>
    <property type="match status" value="1"/>
</dbReference>
<dbReference type="CDD" id="cd03257">
    <property type="entry name" value="ABC_NikE_OppD_transporters"/>
    <property type="match status" value="1"/>
</dbReference>
<dbReference type="Gene3D" id="3.40.50.300">
    <property type="entry name" value="P-loop containing nucleotide triphosphate hydrolases"/>
    <property type="match status" value="1"/>
</dbReference>
<evidence type="ECO:0000256" key="5">
    <source>
        <dbReference type="ARBA" id="ARBA00022741"/>
    </source>
</evidence>
<reference evidence="10" key="1">
    <citation type="submission" date="2020-10" db="EMBL/GenBank/DDBJ databases">
        <authorList>
            <person name="Gilroy R."/>
        </authorList>
    </citation>
    <scope>NUCLEOTIDE SEQUENCE</scope>
    <source>
        <strain evidence="10">ChiGjej1B1-24693</strain>
    </source>
</reference>
<dbReference type="InterPro" id="IPR050388">
    <property type="entry name" value="ABC_Ni/Peptide_Import"/>
</dbReference>